<keyword evidence="3" id="KW-1185">Reference proteome</keyword>
<organism evidence="2 3">
    <name type="scientific">Pirellulimonas nuda</name>
    <dbReference type="NCBI Taxonomy" id="2528009"/>
    <lineage>
        <taxon>Bacteria</taxon>
        <taxon>Pseudomonadati</taxon>
        <taxon>Planctomycetota</taxon>
        <taxon>Planctomycetia</taxon>
        <taxon>Pirellulales</taxon>
        <taxon>Lacipirellulaceae</taxon>
        <taxon>Pirellulimonas</taxon>
    </lineage>
</organism>
<evidence type="ECO:0000313" key="3">
    <source>
        <dbReference type="Proteomes" id="UP000317429"/>
    </source>
</evidence>
<feature type="transmembrane region" description="Helical" evidence="1">
    <location>
        <begin position="107"/>
        <end position="126"/>
    </location>
</feature>
<evidence type="ECO:0000313" key="2">
    <source>
        <dbReference type="EMBL" id="QDU91166.1"/>
    </source>
</evidence>
<accession>A0A518DI58</accession>
<keyword evidence="1" id="KW-1133">Transmembrane helix</keyword>
<dbReference type="Proteomes" id="UP000317429">
    <property type="component" value="Chromosome"/>
</dbReference>
<name>A0A518DI58_9BACT</name>
<keyword evidence="1" id="KW-0472">Membrane</keyword>
<feature type="transmembrane region" description="Helical" evidence="1">
    <location>
        <begin position="267"/>
        <end position="288"/>
    </location>
</feature>
<dbReference type="PANTHER" id="PTHR35337:SF1">
    <property type="entry name" value="SLR1478 PROTEIN"/>
    <property type="match status" value="1"/>
</dbReference>
<keyword evidence="1" id="KW-0812">Transmembrane</keyword>
<evidence type="ECO:0000256" key="1">
    <source>
        <dbReference type="SAM" id="Phobius"/>
    </source>
</evidence>
<feature type="transmembrane region" description="Helical" evidence="1">
    <location>
        <begin position="219"/>
        <end position="240"/>
    </location>
</feature>
<gene>
    <name evidence="2" type="ORF">Pla175_45860</name>
</gene>
<feature type="transmembrane region" description="Helical" evidence="1">
    <location>
        <begin position="182"/>
        <end position="207"/>
    </location>
</feature>
<dbReference type="RefSeq" id="WP_145291025.1">
    <property type="nucleotide sequence ID" value="NZ_CP036291.1"/>
</dbReference>
<dbReference type="AlphaFoldDB" id="A0A518DI58"/>
<dbReference type="InterPro" id="IPR002798">
    <property type="entry name" value="SpoIIM-like"/>
</dbReference>
<dbReference type="KEGG" id="pnd:Pla175_45860"/>
<evidence type="ECO:0008006" key="4">
    <source>
        <dbReference type="Google" id="ProtNLM"/>
    </source>
</evidence>
<dbReference type="OrthoDB" id="9800053at2"/>
<proteinExistence type="predicted"/>
<dbReference type="Pfam" id="PF01944">
    <property type="entry name" value="SpoIIM"/>
    <property type="match status" value="1"/>
</dbReference>
<reference evidence="2 3" key="1">
    <citation type="submission" date="2019-02" db="EMBL/GenBank/DDBJ databases">
        <title>Deep-cultivation of Planctomycetes and their phenomic and genomic characterization uncovers novel biology.</title>
        <authorList>
            <person name="Wiegand S."/>
            <person name="Jogler M."/>
            <person name="Boedeker C."/>
            <person name="Pinto D."/>
            <person name="Vollmers J."/>
            <person name="Rivas-Marin E."/>
            <person name="Kohn T."/>
            <person name="Peeters S.H."/>
            <person name="Heuer A."/>
            <person name="Rast P."/>
            <person name="Oberbeckmann S."/>
            <person name="Bunk B."/>
            <person name="Jeske O."/>
            <person name="Meyerdierks A."/>
            <person name="Storesund J.E."/>
            <person name="Kallscheuer N."/>
            <person name="Luecker S."/>
            <person name="Lage O.M."/>
            <person name="Pohl T."/>
            <person name="Merkel B.J."/>
            <person name="Hornburger P."/>
            <person name="Mueller R.-W."/>
            <person name="Bruemmer F."/>
            <person name="Labrenz M."/>
            <person name="Spormann A.M."/>
            <person name="Op den Camp H."/>
            <person name="Overmann J."/>
            <person name="Amann R."/>
            <person name="Jetten M.S.M."/>
            <person name="Mascher T."/>
            <person name="Medema M.H."/>
            <person name="Devos D.P."/>
            <person name="Kaster A.-K."/>
            <person name="Ovreas L."/>
            <person name="Rohde M."/>
            <person name="Galperin M.Y."/>
            <person name="Jogler C."/>
        </authorList>
    </citation>
    <scope>NUCLEOTIDE SEQUENCE [LARGE SCALE GENOMIC DNA]</scope>
    <source>
        <strain evidence="2 3">Pla175</strain>
    </source>
</reference>
<protein>
    <recommendedName>
        <fullName evidence="4">Stage II sporulation protein M</fullName>
    </recommendedName>
</protein>
<sequence>MKVSQRIEQRSPDWRRLDVICIQLEGSSAARTLTATQRAEFAGLYRAACADLALADAHQFPSDIVRYLHRLVGRAHSQLYRSRGLEARGWWKELFVDTPRRLFHDGALRIALGLFWGGFIASAFLATDFSPVPGYAESLLGAEHIQSTEDSFDGIKFGATGGETFMAGFYLWHNASIGLRCFVMGLVFGIGGIFETLFNALVLGALFGHMAMTPQGDNFFTFVTAHAPFELTAIVLSAAAGMRMGFSLVDTHGLSRRESLLAASREAMPTMFAGVLLFFLAALIEGFLSPSAAPYEVKALVSVLSTLLLLFYFLVLGGAAPEEDRGEDTPAGAGGGEA</sequence>
<dbReference type="PANTHER" id="PTHR35337">
    <property type="entry name" value="SLR1478 PROTEIN"/>
    <property type="match status" value="1"/>
</dbReference>
<dbReference type="EMBL" id="CP036291">
    <property type="protein sequence ID" value="QDU91166.1"/>
    <property type="molecule type" value="Genomic_DNA"/>
</dbReference>
<feature type="transmembrane region" description="Helical" evidence="1">
    <location>
        <begin position="300"/>
        <end position="320"/>
    </location>
</feature>